<dbReference type="EMBL" id="CADCTP010000336">
    <property type="protein sequence ID" value="CAA9282362.1"/>
    <property type="molecule type" value="Genomic_DNA"/>
</dbReference>
<gene>
    <name evidence="2" type="ORF">AVDCRST_MAG41-3694</name>
</gene>
<organism evidence="2">
    <name type="scientific">uncultured Mycobacteriales bacterium</name>
    <dbReference type="NCBI Taxonomy" id="581187"/>
    <lineage>
        <taxon>Bacteria</taxon>
        <taxon>Bacillati</taxon>
        <taxon>Actinomycetota</taxon>
        <taxon>Actinomycetes</taxon>
        <taxon>Mycobacteriales</taxon>
        <taxon>environmental samples</taxon>
    </lineage>
</organism>
<proteinExistence type="predicted"/>
<accession>A0A6J4JMF7</accession>
<evidence type="ECO:0000256" key="1">
    <source>
        <dbReference type="SAM" id="MobiDB-lite"/>
    </source>
</evidence>
<evidence type="ECO:0000313" key="2">
    <source>
        <dbReference type="EMBL" id="CAA9282362.1"/>
    </source>
</evidence>
<dbReference type="AlphaFoldDB" id="A0A6J4JMF7"/>
<protein>
    <submittedName>
        <fullName evidence="2">Uncharacterized protein</fullName>
    </submittedName>
</protein>
<feature type="non-terminal residue" evidence="2">
    <location>
        <position position="1"/>
    </location>
</feature>
<feature type="non-terminal residue" evidence="2">
    <location>
        <position position="43"/>
    </location>
</feature>
<name>A0A6J4JMF7_9ACTN</name>
<feature type="compositionally biased region" description="Gly residues" evidence="1">
    <location>
        <begin position="30"/>
        <end position="43"/>
    </location>
</feature>
<feature type="region of interest" description="Disordered" evidence="1">
    <location>
        <begin position="1"/>
        <end position="43"/>
    </location>
</feature>
<sequence length="43" mass="4240">TRGGGAGRRAGRPVRNLRPASAVGRRPQGEAGGRADGSVGQGL</sequence>
<reference evidence="2" key="1">
    <citation type="submission" date="2020-02" db="EMBL/GenBank/DDBJ databases">
        <authorList>
            <person name="Meier V. D."/>
        </authorList>
    </citation>
    <scope>NUCLEOTIDE SEQUENCE</scope>
    <source>
        <strain evidence="2">AVDCRST_MAG41</strain>
    </source>
</reference>